<evidence type="ECO:0000313" key="3">
    <source>
        <dbReference type="Proteomes" id="UP000177025"/>
    </source>
</evidence>
<keyword evidence="1" id="KW-0472">Membrane</keyword>
<feature type="transmembrane region" description="Helical" evidence="1">
    <location>
        <begin position="250"/>
        <end position="268"/>
    </location>
</feature>
<sequence>MKLTERLEKLDRRIIFLIVFLAVIVPLLVPLGLKIEVSEPVQIFYDAIDSLLPGSKVLISSDYDPASMPEVYPMNEALAHHLFSKNIRIVAMGLWPQGIPLNQAAMEQAATEHGKEYGKDFINLGYKAGGIVVISALAENIPQTFPTDYAGRPVAEFEIMKGVKNLDNIDLIISLSAGDPGVKEWVMIAQGRYRKKVSGGVTAVSAPAFYPYLNAGQLKGLIGGMKGAAEYEKLVERIGTASRGMDAQSIAHAVIIFFIVVANIFYLTGKRSKK</sequence>
<dbReference type="Proteomes" id="UP000177025">
    <property type="component" value="Unassembled WGS sequence"/>
</dbReference>
<reference evidence="2 3" key="1">
    <citation type="journal article" date="2016" name="Nat. Commun.">
        <title>Thousands of microbial genomes shed light on interconnected biogeochemical processes in an aquifer system.</title>
        <authorList>
            <person name="Anantharaman K."/>
            <person name="Brown C.T."/>
            <person name="Hug L.A."/>
            <person name="Sharon I."/>
            <person name="Castelle C.J."/>
            <person name="Probst A.J."/>
            <person name="Thomas B.C."/>
            <person name="Singh A."/>
            <person name="Wilkins M.J."/>
            <person name="Karaoz U."/>
            <person name="Brodie E.L."/>
            <person name="Williams K.H."/>
            <person name="Hubbard S.S."/>
            <person name="Banfield J.F."/>
        </authorList>
    </citation>
    <scope>NUCLEOTIDE SEQUENCE [LARGE SCALE GENOMIC DNA]</scope>
</reference>
<accession>A0A1F4UBF2</accession>
<organism evidence="2 3">
    <name type="scientific">candidate division WOR-3 bacterium RBG_13_43_14</name>
    <dbReference type="NCBI Taxonomy" id="1802590"/>
    <lineage>
        <taxon>Bacteria</taxon>
        <taxon>Bacteria division WOR-3</taxon>
    </lineage>
</organism>
<comment type="caution">
    <text evidence="2">The sequence shown here is derived from an EMBL/GenBank/DDBJ whole genome shotgun (WGS) entry which is preliminary data.</text>
</comment>
<protein>
    <submittedName>
        <fullName evidence="2">Uncharacterized protein</fullName>
    </submittedName>
</protein>
<dbReference type="AlphaFoldDB" id="A0A1F4UBF2"/>
<proteinExistence type="predicted"/>
<dbReference type="EMBL" id="MEUM01000076">
    <property type="protein sequence ID" value="OGC42237.1"/>
    <property type="molecule type" value="Genomic_DNA"/>
</dbReference>
<feature type="transmembrane region" description="Helical" evidence="1">
    <location>
        <begin position="14"/>
        <end position="33"/>
    </location>
</feature>
<name>A0A1F4UBF2_UNCW3</name>
<gene>
    <name evidence="2" type="ORF">A2Y85_00445</name>
</gene>
<keyword evidence="1" id="KW-0812">Transmembrane</keyword>
<evidence type="ECO:0000313" key="2">
    <source>
        <dbReference type="EMBL" id="OGC42237.1"/>
    </source>
</evidence>
<keyword evidence="1" id="KW-1133">Transmembrane helix</keyword>
<evidence type="ECO:0000256" key="1">
    <source>
        <dbReference type="SAM" id="Phobius"/>
    </source>
</evidence>